<dbReference type="Pfam" id="PF13439">
    <property type="entry name" value="Glyco_transf_4"/>
    <property type="match status" value="1"/>
</dbReference>
<comment type="caution">
    <text evidence="2">The sequence shown here is derived from an EMBL/GenBank/DDBJ whole genome shotgun (WGS) entry which is preliminary data.</text>
</comment>
<gene>
    <name evidence="2" type="ORF">ACFPOG_02255</name>
</gene>
<evidence type="ECO:0000259" key="1">
    <source>
        <dbReference type="Pfam" id="PF13439"/>
    </source>
</evidence>
<dbReference type="EMBL" id="JBHSMJ010000005">
    <property type="protein sequence ID" value="MFC5447063.1"/>
    <property type="molecule type" value="Genomic_DNA"/>
</dbReference>
<dbReference type="InterPro" id="IPR028098">
    <property type="entry name" value="Glyco_trans_4-like_N"/>
</dbReference>
<protein>
    <submittedName>
        <fullName evidence="2">Glycosyltransferase</fullName>
        <ecNumber evidence="2">2.4.-.-</ecNumber>
    </submittedName>
</protein>
<name>A0ABW0K113_9BACL</name>
<dbReference type="RefSeq" id="WP_377523475.1">
    <property type="nucleotide sequence ID" value="NZ_JBHSMJ010000005.1"/>
</dbReference>
<evidence type="ECO:0000313" key="3">
    <source>
        <dbReference type="Proteomes" id="UP001596044"/>
    </source>
</evidence>
<proteinExistence type="predicted"/>
<dbReference type="Gene3D" id="3.40.50.2000">
    <property type="entry name" value="Glycogen Phosphorylase B"/>
    <property type="match status" value="1"/>
</dbReference>
<keyword evidence="2" id="KW-0328">Glycosyltransferase</keyword>
<dbReference type="GO" id="GO:0016757">
    <property type="term" value="F:glycosyltransferase activity"/>
    <property type="evidence" value="ECO:0007669"/>
    <property type="project" value="UniProtKB-KW"/>
</dbReference>
<accession>A0ABW0K113</accession>
<feature type="domain" description="Glycosyltransferase subfamily 4-like N-terminal" evidence="1">
    <location>
        <begin position="29"/>
        <end position="161"/>
    </location>
</feature>
<evidence type="ECO:0000313" key="2">
    <source>
        <dbReference type="EMBL" id="MFC5447063.1"/>
    </source>
</evidence>
<dbReference type="SUPFAM" id="SSF53756">
    <property type="entry name" value="UDP-Glycosyltransferase/glycogen phosphorylase"/>
    <property type="match status" value="1"/>
</dbReference>
<reference evidence="3" key="1">
    <citation type="journal article" date="2019" name="Int. J. Syst. Evol. Microbiol.">
        <title>The Global Catalogue of Microorganisms (GCM) 10K type strain sequencing project: providing services to taxonomists for standard genome sequencing and annotation.</title>
        <authorList>
            <consortium name="The Broad Institute Genomics Platform"/>
            <consortium name="The Broad Institute Genome Sequencing Center for Infectious Disease"/>
            <person name="Wu L."/>
            <person name="Ma J."/>
        </authorList>
    </citation>
    <scope>NUCLEOTIDE SEQUENCE [LARGE SCALE GENOMIC DNA]</scope>
    <source>
        <strain evidence="3">KACC 11904</strain>
    </source>
</reference>
<organism evidence="2 3">
    <name type="scientific">Paenibacillus aestuarii</name>
    <dbReference type="NCBI Taxonomy" id="516965"/>
    <lineage>
        <taxon>Bacteria</taxon>
        <taxon>Bacillati</taxon>
        <taxon>Bacillota</taxon>
        <taxon>Bacilli</taxon>
        <taxon>Bacillales</taxon>
        <taxon>Paenibacillaceae</taxon>
        <taxon>Paenibacillus</taxon>
    </lineage>
</organism>
<keyword evidence="3" id="KW-1185">Reference proteome</keyword>
<dbReference type="Proteomes" id="UP001596044">
    <property type="component" value="Unassembled WGS sequence"/>
</dbReference>
<keyword evidence="2" id="KW-0808">Transferase</keyword>
<sequence>MKLVLICPDSLPCPPIRSGAIELLMARKSPYLAKLGFDVTVLSIQDPMLANKETIHGVRYIRFPKKNYLENVISYVQAESFPIIQVYNKPDWVLPIKQVCFHSRVVLSLHNQVFGSHLEQSELEEIVQAVDHMVAVSQFLADSIARRCPSAKAKITVLYTGDEPSIYTPHYTLQGQRIALEMKKSWVFRQITLWLCSWEG</sequence>
<dbReference type="EC" id="2.4.-.-" evidence="2"/>